<keyword evidence="1" id="KW-0802">TPR repeat</keyword>
<dbReference type="EMBL" id="VSIX01000058">
    <property type="protein sequence ID" value="TYB31057.1"/>
    <property type="molecule type" value="Genomic_DNA"/>
</dbReference>
<feature type="chain" id="PRO_5022674247" evidence="2">
    <location>
        <begin position="18"/>
        <end position="106"/>
    </location>
</feature>
<dbReference type="InterPro" id="IPR011990">
    <property type="entry name" value="TPR-like_helical_dom_sf"/>
</dbReference>
<evidence type="ECO:0000256" key="2">
    <source>
        <dbReference type="SAM" id="SignalP"/>
    </source>
</evidence>
<dbReference type="Gene3D" id="1.25.40.10">
    <property type="entry name" value="Tetratricopeptide repeat domain"/>
    <property type="match status" value="1"/>
</dbReference>
<name>A0A5D0MBH8_9BACT</name>
<evidence type="ECO:0000313" key="4">
    <source>
        <dbReference type="Proteomes" id="UP000324143"/>
    </source>
</evidence>
<dbReference type="InterPro" id="IPR019734">
    <property type="entry name" value="TPR_rpt"/>
</dbReference>
<keyword evidence="2" id="KW-0732">Signal</keyword>
<evidence type="ECO:0000256" key="1">
    <source>
        <dbReference type="PROSITE-ProRule" id="PRU00339"/>
    </source>
</evidence>
<evidence type="ECO:0000313" key="3">
    <source>
        <dbReference type="EMBL" id="TYB31057.1"/>
    </source>
</evidence>
<dbReference type="PROSITE" id="PS50005">
    <property type="entry name" value="TPR"/>
    <property type="match status" value="1"/>
</dbReference>
<dbReference type="SUPFAM" id="SSF48452">
    <property type="entry name" value="TPR-like"/>
    <property type="match status" value="1"/>
</dbReference>
<organism evidence="3 4">
    <name type="scientific">Candidatus Mcinerneyibacterium aminivorans</name>
    <dbReference type="NCBI Taxonomy" id="2703815"/>
    <lineage>
        <taxon>Bacteria</taxon>
        <taxon>Candidatus Macinerneyibacteriota</taxon>
        <taxon>Candidatus Mcinerneyibacteria</taxon>
        <taxon>Candidatus Mcinerneyibacteriales</taxon>
        <taxon>Candidatus Mcinerneyibacteriaceae</taxon>
        <taxon>Candidatus Mcinerneyibacterium</taxon>
    </lineage>
</organism>
<comment type="caution">
    <text evidence="3">The sequence shown here is derived from an EMBL/GenBank/DDBJ whole genome shotgun (WGS) entry which is preliminary data.</text>
</comment>
<dbReference type="Pfam" id="PF13181">
    <property type="entry name" value="TPR_8"/>
    <property type="match status" value="1"/>
</dbReference>
<gene>
    <name evidence="3" type="ORF">FXF47_06435</name>
</gene>
<dbReference type="PROSITE" id="PS51257">
    <property type="entry name" value="PROKAR_LIPOPROTEIN"/>
    <property type="match status" value="1"/>
</dbReference>
<protein>
    <submittedName>
        <fullName evidence="3">Tetratricopeptide repeat protein</fullName>
    </submittedName>
</protein>
<dbReference type="AlphaFoldDB" id="A0A5D0MBH8"/>
<accession>A0A5D0MBH8</accession>
<dbReference type="SMART" id="SM00028">
    <property type="entry name" value="TPR"/>
    <property type="match status" value="1"/>
</dbReference>
<feature type="signal peptide" evidence="2">
    <location>
        <begin position="1"/>
        <end position="17"/>
    </location>
</feature>
<keyword evidence="4" id="KW-1185">Reference proteome</keyword>
<dbReference type="Proteomes" id="UP000324143">
    <property type="component" value="Unassembled WGS sequence"/>
</dbReference>
<sequence length="106" mass="12975">MKKIFLFFILLFVFSCAHDVNIKEYNDYAYRMVEQNLYNEALFYLKQAEEKKNISDEDRIKLYNNIAICYEALEKKEEAKIYYEKALKIKKEQDVKENYENFKKVK</sequence>
<reference evidence="3" key="1">
    <citation type="submission" date="2019-08" db="EMBL/GenBank/DDBJ databases">
        <title>Genomic characterization of a novel candidate phylum (ARYD3) from a high temperature, high salinity tertiary oil reservoir in north central Oklahoma, USA.</title>
        <authorList>
            <person name="Youssef N.H."/>
            <person name="Yadav A."/>
            <person name="Elshahed M.S."/>
        </authorList>
    </citation>
    <scope>NUCLEOTIDE SEQUENCE [LARGE SCALE GENOMIC DNA]</scope>
    <source>
        <strain evidence="3">ARYD3</strain>
    </source>
</reference>
<feature type="repeat" description="TPR" evidence="1">
    <location>
        <begin position="60"/>
        <end position="93"/>
    </location>
</feature>
<proteinExistence type="predicted"/>